<evidence type="ECO:0000256" key="7">
    <source>
        <dbReference type="SAM" id="MobiDB-lite"/>
    </source>
</evidence>
<keyword evidence="4" id="KW-0677">Repeat</keyword>
<proteinExistence type="predicted"/>
<evidence type="ECO:0000256" key="1">
    <source>
        <dbReference type="ARBA" id="ARBA00004496"/>
    </source>
</evidence>
<dbReference type="InterPro" id="IPR013320">
    <property type="entry name" value="ConA-like_dom_sf"/>
</dbReference>
<dbReference type="SMART" id="SM00589">
    <property type="entry name" value="PRY"/>
    <property type="match status" value="1"/>
</dbReference>
<dbReference type="InterPro" id="IPR051261">
    <property type="entry name" value="NLR"/>
</dbReference>
<dbReference type="InterPro" id="IPR006574">
    <property type="entry name" value="PRY"/>
</dbReference>
<dbReference type="InterPro" id="IPR001611">
    <property type="entry name" value="Leu-rich_rpt"/>
</dbReference>
<dbReference type="EMBL" id="JAINUF010000051">
    <property type="protein sequence ID" value="KAJ8332057.1"/>
    <property type="molecule type" value="Genomic_DNA"/>
</dbReference>
<dbReference type="Proteomes" id="UP001152622">
    <property type="component" value="Unassembled WGS sequence"/>
</dbReference>
<feature type="domain" description="B30.2/SPRY" evidence="8">
    <location>
        <begin position="881"/>
        <end position="1077"/>
    </location>
</feature>
<dbReference type="Pfam" id="PF13516">
    <property type="entry name" value="LRR_6"/>
    <property type="match status" value="3"/>
</dbReference>
<dbReference type="SUPFAM" id="SSF52540">
    <property type="entry name" value="P-loop containing nucleoside triphosphate hydrolases"/>
    <property type="match status" value="1"/>
</dbReference>
<gene>
    <name evidence="10" type="ORF">SKAU_G00429660</name>
</gene>
<dbReference type="PANTHER" id="PTHR24106">
    <property type="entry name" value="NACHT, LRR AND CARD DOMAINS-CONTAINING"/>
    <property type="match status" value="1"/>
</dbReference>
<keyword evidence="11" id="KW-1185">Reference proteome</keyword>
<feature type="region of interest" description="Disordered" evidence="7">
    <location>
        <begin position="47"/>
        <end position="71"/>
    </location>
</feature>
<keyword evidence="5" id="KW-0547">Nucleotide-binding</keyword>
<dbReference type="InterPro" id="IPR032675">
    <property type="entry name" value="LRR_dom_sf"/>
</dbReference>
<dbReference type="PROSITE" id="PS50188">
    <property type="entry name" value="B302_SPRY"/>
    <property type="match status" value="1"/>
</dbReference>
<dbReference type="InterPro" id="IPR029495">
    <property type="entry name" value="NACHT-assoc"/>
</dbReference>
<dbReference type="SUPFAM" id="SSF49899">
    <property type="entry name" value="Concanavalin A-like lectins/glucanases"/>
    <property type="match status" value="1"/>
</dbReference>
<keyword evidence="2" id="KW-0963">Cytoplasm</keyword>
<dbReference type="InterPro" id="IPR003879">
    <property type="entry name" value="Butyrophylin_SPRY"/>
</dbReference>
<dbReference type="Pfam" id="PF17779">
    <property type="entry name" value="WHD_NOD2"/>
    <property type="match status" value="1"/>
</dbReference>
<sequence length="1077" mass="121329">MDHRGQAPTDLGSALVHSSITAQTRANVVAPVLSHVNVMGNLTVNVQSNNKDKEVSGQPAGKHPREASLSSAAIASTNIPGEKHRRTRSMEPVSETQIVHASPLSSNHRDLKKEKKEYAQSIQKMLKSSLKKKVERILEGASKAGKHTRLNNIYTELYITEGDCEGVNNEHEVWQIEKASRTRPTHDTAINCNDIFTPLSGQEIPIRTVLTKGIAGIGKTVSVQKFILDWVEGKANQDIDFMFFLPFRQLNSINDEQYSLLGLLQDFHPGIKEFEKIEPEFYKFLLIFDGLDEYDHFNIRNRKMLSDMTKMSSVDVLVTNLIKGNLLPSALLWITSRPAAANQITPEFIDRVTEVRGFNDPQKEEYFRKRFTDENLASRIISHIKSSRSLYIMCHIPVFCWISATVLERLFGGTDSGEIPKTLTGMYTHFLLIQATVKHRKYQGSHETDPQKLLEAEKEILLKLGQLAFQRMEKVDPIFSEEDLKKCGIDVEKPSVYSGLCTEIFKEEFVLHQKKVYCFVHLSLQEFLAALYVIHSFIANNFKALKPFFGQKTLPAKLPLHDLHKKAIKKALESKNGHLDLFLRFLLGLSLDSNQQLLQGLLTQTGSNSESIQKTVEHIKVFKEKDPSPERCINLLHCLSELNDDSLMKEIQKYSGSPSGEKISPVHCSALAYMLQVSEKELDEFDLRKYNTSDEGRKRLIPAVKCCRKAMLGGCNLTEKFLQIVVDALQSVSSPLRDLDLSNNNLGDSGGKCLCAALMSPNCKLHTLRLRECNLTEGCCDDLASVLRSPQSELRDLELRDNELQDSGVRALSAGLEDPHCKLQRLGLSGCRVTQTGCDSLASALRSNPSHLRELDLRYNHPGDSGMRVLSAVQLDTLTLLVDHGGEIRLNPGLRKYAVPLTLDPNTVHDELSLSEGNRKVIWGNEQPYPDHPERFTQFQQVLCREPLSERSYWEVEWTGEKGGKWPWIAVAYKSLGRKGRGHYSWFGHNDQSWCLCCSRLKYSAGHNKIYTDIPTTPPVLSRVGVYLDWQAGTLSFYSFSPDTPTHLHTFHNTFTKPLYPGFRVPKGNSVSLCTLG</sequence>
<reference evidence="10" key="1">
    <citation type="journal article" date="2023" name="Science">
        <title>Genome structures resolve the early diversification of teleost fishes.</title>
        <authorList>
            <person name="Parey E."/>
            <person name="Louis A."/>
            <person name="Montfort J."/>
            <person name="Bouchez O."/>
            <person name="Roques C."/>
            <person name="Iampietro C."/>
            <person name="Lluch J."/>
            <person name="Castinel A."/>
            <person name="Donnadieu C."/>
            <person name="Desvignes T."/>
            <person name="Floi Bucao C."/>
            <person name="Jouanno E."/>
            <person name="Wen M."/>
            <person name="Mejri S."/>
            <person name="Dirks R."/>
            <person name="Jansen H."/>
            <person name="Henkel C."/>
            <person name="Chen W.J."/>
            <person name="Zahm M."/>
            <person name="Cabau C."/>
            <person name="Klopp C."/>
            <person name="Thompson A.W."/>
            <person name="Robinson-Rechavi M."/>
            <person name="Braasch I."/>
            <person name="Lecointre G."/>
            <person name="Bobe J."/>
            <person name="Postlethwait J.H."/>
            <person name="Berthelot C."/>
            <person name="Roest Crollius H."/>
            <person name="Guiguen Y."/>
        </authorList>
    </citation>
    <scope>NUCLEOTIDE SEQUENCE</scope>
    <source>
        <strain evidence="10">WJC10195</strain>
    </source>
</reference>
<evidence type="ECO:0000313" key="10">
    <source>
        <dbReference type="EMBL" id="KAJ8332057.1"/>
    </source>
</evidence>
<dbReference type="SUPFAM" id="SSF52047">
    <property type="entry name" value="RNI-like"/>
    <property type="match status" value="1"/>
</dbReference>
<organism evidence="10 11">
    <name type="scientific">Synaphobranchus kaupii</name>
    <name type="common">Kaup's arrowtooth eel</name>
    <dbReference type="NCBI Taxonomy" id="118154"/>
    <lineage>
        <taxon>Eukaryota</taxon>
        <taxon>Metazoa</taxon>
        <taxon>Chordata</taxon>
        <taxon>Craniata</taxon>
        <taxon>Vertebrata</taxon>
        <taxon>Euteleostomi</taxon>
        <taxon>Actinopterygii</taxon>
        <taxon>Neopterygii</taxon>
        <taxon>Teleostei</taxon>
        <taxon>Anguilliformes</taxon>
        <taxon>Synaphobranchidae</taxon>
        <taxon>Synaphobranchus</taxon>
    </lineage>
</organism>
<dbReference type="AlphaFoldDB" id="A0A9Q1IA31"/>
<evidence type="ECO:0000256" key="4">
    <source>
        <dbReference type="ARBA" id="ARBA00022737"/>
    </source>
</evidence>
<dbReference type="OrthoDB" id="120976at2759"/>
<dbReference type="InterPro" id="IPR003877">
    <property type="entry name" value="SPRY_dom"/>
</dbReference>
<evidence type="ECO:0000256" key="3">
    <source>
        <dbReference type="ARBA" id="ARBA00022614"/>
    </source>
</evidence>
<dbReference type="SMART" id="SM00368">
    <property type="entry name" value="LRR_RI"/>
    <property type="match status" value="5"/>
</dbReference>
<dbReference type="CDD" id="cd16040">
    <property type="entry name" value="SPRY_PRY_SNTX"/>
    <property type="match status" value="1"/>
</dbReference>
<dbReference type="InterPro" id="IPR001870">
    <property type="entry name" value="B30.2/SPRY"/>
</dbReference>
<dbReference type="SMART" id="SM00449">
    <property type="entry name" value="SPRY"/>
    <property type="match status" value="1"/>
</dbReference>
<evidence type="ECO:0000256" key="6">
    <source>
        <dbReference type="ARBA" id="ARBA00022840"/>
    </source>
</evidence>
<dbReference type="FunFam" id="3.40.50.300:FF:000210">
    <property type="entry name" value="Si:dkey-16p6.1"/>
    <property type="match status" value="1"/>
</dbReference>
<keyword evidence="3" id="KW-0433">Leucine-rich repeat</keyword>
<evidence type="ECO:0000259" key="8">
    <source>
        <dbReference type="PROSITE" id="PS50188"/>
    </source>
</evidence>
<dbReference type="GO" id="GO:0005524">
    <property type="term" value="F:ATP binding"/>
    <property type="evidence" value="ECO:0007669"/>
    <property type="project" value="UniProtKB-KW"/>
</dbReference>
<dbReference type="Pfam" id="PF17776">
    <property type="entry name" value="NLRC4_HD2"/>
    <property type="match status" value="1"/>
</dbReference>
<protein>
    <submittedName>
        <fullName evidence="10">Uncharacterized protein</fullName>
    </submittedName>
</protein>
<dbReference type="Pfam" id="PF05729">
    <property type="entry name" value="NACHT"/>
    <property type="match status" value="1"/>
</dbReference>
<dbReference type="Gene3D" id="2.60.120.920">
    <property type="match status" value="1"/>
</dbReference>
<evidence type="ECO:0000259" key="9">
    <source>
        <dbReference type="PROSITE" id="PS50837"/>
    </source>
</evidence>
<keyword evidence="6" id="KW-0067">ATP-binding</keyword>
<dbReference type="InterPro" id="IPR041075">
    <property type="entry name" value="NOD1/2_WH"/>
</dbReference>
<dbReference type="Gene3D" id="3.40.50.300">
    <property type="entry name" value="P-loop containing nucleotide triphosphate hydrolases"/>
    <property type="match status" value="1"/>
</dbReference>
<evidence type="ECO:0000313" key="11">
    <source>
        <dbReference type="Proteomes" id="UP001152622"/>
    </source>
</evidence>
<dbReference type="PROSITE" id="PS50837">
    <property type="entry name" value="NACHT"/>
    <property type="match status" value="1"/>
</dbReference>
<comment type="subcellular location">
    <subcellularLocation>
        <location evidence="1">Cytoplasm</location>
    </subcellularLocation>
</comment>
<feature type="domain" description="NACHT" evidence="9">
    <location>
        <begin position="207"/>
        <end position="340"/>
    </location>
</feature>
<dbReference type="SMART" id="SM01288">
    <property type="entry name" value="FISNA"/>
    <property type="match status" value="1"/>
</dbReference>
<dbReference type="InterPro" id="IPR041267">
    <property type="entry name" value="NLRP_HD2"/>
</dbReference>
<dbReference type="InterPro" id="IPR043136">
    <property type="entry name" value="B30.2/SPRY_sf"/>
</dbReference>
<dbReference type="Pfam" id="PF00622">
    <property type="entry name" value="SPRY"/>
    <property type="match status" value="1"/>
</dbReference>
<evidence type="ECO:0000256" key="5">
    <source>
        <dbReference type="ARBA" id="ARBA00022741"/>
    </source>
</evidence>
<dbReference type="InterPro" id="IPR027417">
    <property type="entry name" value="P-loop_NTPase"/>
</dbReference>
<name>A0A9Q1IA31_SYNKA</name>
<evidence type="ECO:0000256" key="2">
    <source>
        <dbReference type="ARBA" id="ARBA00022490"/>
    </source>
</evidence>
<dbReference type="PRINTS" id="PR01407">
    <property type="entry name" value="BUTYPHLNCDUF"/>
</dbReference>
<dbReference type="InterPro" id="IPR007111">
    <property type="entry name" value="NACHT_NTPase"/>
</dbReference>
<dbReference type="Gene3D" id="3.80.10.10">
    <property type="entry name" value="Ribonuclease Inhibitor"/>
    <property type="match status" value="1"/>
</dbReference>
<dbReference type="GO" id="GO:0005737">
    <property type="term" value="C:cytoplasm"/>
    <property type="evidence" value="ECO:0007669"/>
    <property type="project" value="UniProtKB-SubCell"/>
</dbReference>
<accession>A0A9Q1IA31</accession>
<dbReference type="Pfam" id="PF14484">
    <property type="entry name" value="FISNA"/>
    <property type="match status" value="1"/>
</dbReference>
<comment type="caution">
    <text evidence="10">The sequence shown here is derived from an EMBL/GenBank/DDBJ whole genome shotgun (WGS) entry which is preliminary data.</text>
</comment>
<dbReference type="Pfam" id="PF13765">
    <property type="entry name" value="PRY"/>
    <property type="match status" value="1"/>
</dbReference>